<feature type="transmembrane region" description="Helical" evidence="1">
    <location>
        <begin position="30"/>
        <end position="52"/>
    </location>
</feature>
<keyword evidence="1" id="KW-1133">Transmembrane helix</keyword>
<feature type="transmembrane region" description="Helical" evidence="1">
    <location>
        <begin position="162"/>
        <end position="186"/>
    </location>
</feature>
<dbReference type="VEuPathDB" id="VectorBase:LLOJ010876"/>
<accession>A0A3F2ZDA6</accession>
<dbReference type="Proteomes" id="UP000092461">
    <property type="component" value="Unassembled WGS sequence"/>
</dbReference>
<keyword evidence="1" id="KW-0472">Membrane</keyword>
<keyword evidence="3" id="KW-1185">Reference proteome</keyword>
<evidence type="ECO:0000313" key="3">
    <source>
        <dbReference type="Proteomes" id="UP000092461"/>
    </source>
</evidence>
<dbReference type="EnsemblMetazoa" id="LLOJ010876-RA">
    <property type="protein sequence ID" value="LLOJ010876-PA"/>
    <property type="gene ID" value="LLOJ010876"/>
</dbReference>
<protein>
    <submittedName>
        <fullName evidence="2">Uncharacterized protein</fullName>
    </submittedName>
</protein>
<dbReference type="AlphaFoldDB" id="A0A3F2ZDA6"/>
<feature type="transmembrane region" description="Helical" evidence="1">
    <location>
        <begin position="346"/>
        <end position="365"/>
    </location>
</feature>
<dbReference type="EMBL" id="AJWK01009583">
    <property type="status" value="NOT_ANNOTATED_CDS"/>
    <property type="molecule type" value="Genomic_DNA"/>
</dbReference>
<name>A0A3F2ZDA6_LUTLO</name>
<evidence type="ECO:0000256" key="1">
    <source>
        <dbReference type="SAM" id="Phobius"/>
    </source>
</evidence>
<keyword evidence="1" id="KW-0812">Transmembrane</keyword>
<evidence type="ECO:0000313" key="2">
    <source>
        <dbReference type="EnsemblMetazoa" id="LLOJ010876-PA"/>
    </source>
</evidence>
<feature type="transmembrane region" description="Helical" evidence="1">
    <location>
        <begin position="132"/>
        <end position="150"/>
    </location>
</feature>
<sequence>MSFTDALGVLFNFQKFITIPNYSKNSHVKFYIIFLRMVPVMLVISLTVFEIFKTNFFINSHPIHVENDLNALIDFVIKLCYVINRFGVASVIFMGLRDNSNHLLLIEKILILEEKLFNLNFRRKTNFFSRSNIESFLVFSLNLIAGISYWWFDVIESEFNTVLLHCLFIFVIISDNMMILYFINFFREFTKLIMFIVERGKIIENKFHLLSITKDYIEVVALINAGLGRIIFVNIIQYFLVSTASLYLLTWLLIEAAFLKTQNILIIACSFWVVEVFGIIILLCQVGNKLTVKIEELFIFLKDFSCPFEDVQQPKFLRFNKEQFLLWKFHSEIRIIAADSIPINNFGYFSIVSFIATYFIILMQFRQMEQEILNGQQL</sequence>
<feature type="transmembrane region" description="Helical" evidence="1">
    <location>
        <begin position="231"/>
        <end position="252"/>
    </location>
</feature>
<reference evidence="2" key="1">
    <citation type="submission" date="2020-05" db="UniProtKB">
        <authorList>
            <consortium name="EnsemblMetazoa"/>
        </authorList>
    </citation>
    <scope>IDENTIFICATION</scope>
    <source>
        <strain evidence="2">Jacobina</strain>
    </source>
</reference>
<organism evidence="2 3">
    <name type="scientific">Lutzomyia longipalpis</name>
    <name type="common">Sand fly</name>
    <dbReference type="NCBI Taxonomy" id="7200"/>
    <lineage>
        <taxon>Eukaryota</taxon>
        <taxon>Metazoa</taxon>
        <taxon>Ecdysozoa</taxon>
        <taxon>Arthropoda</taxon>
        <taxon>Hexapoda</taxon>
        <taxon>Insecta</taxon>
        <taxon>Pterygota</taxon>
        <taxon>Neoptera</taxon>
        <taxon>Endopterygota</taxon>
        <taxon>Diptera</taxon>
        <taxon>Nematocera</taxon>
        <taxon>Psychodoidea</taxon>
        <taxon>Psychodidae</taxon>
        <taxon>Lutzomyia</taxon>
        <taxon>Lutzomyia</taxon>
    </lineage>
</organism>
<feature type="transmembrane region" description="Helical" evidence="1">
    <location>
        <begin position="264"/>
        <end position="283"/>
    </location>
</feature>
<proteinExistence type="predicted"/>